<evidence type="ECO:0000313" key="2">
    <source>
        <dbReference type="Proteomes" id="UP000823561"/>
    </source>
</evidence>
<dbReference type="AlphaFoldDB" id="A0AAV6GNJ5"/>
<sequence>MVLTQINCRKLYECFGVLLLRRTMTSRNCLTKGYPNVGLKPEKTSVNNCHKTETCLQHIFGVVNLMMGHRYVSHA</sequence>
<comment type="caution">
    <text evidence="1">The sequence shown here is derived from an EMBL/GenBank/DDBJ whole genome shotgun (WGS) entry which is preliminary data.</text>
</comment>
<organism evidence="1 2">
    <name type="scientific">Alosa alosa</name>
    <name type="common">allis shad</name>
    <dbReference type="NCBI Taxonomy" id="278164"/>
    <lineage>
        <taxon>Eukaryota</taxon>
        <taxon>Metazoa</taxon>
        <taxon>Chordata</taxon>
        <taxon>Craniata</taxon>
        <taxon>Vertebrata</taxon>
        <taxon>Euteleostomi</taxon>
        <taxon>Actinopterygii</taxon>
        <taxon>Neopterygii</taxon>
        <taxon>Teleostei</taxon>
        <taxon>Clupei</taxon>
        <taxon>Clupeiformes</taxon>
        <taxon>Clupeoidei</taxon>
        <taxon>Clupeidae</taxon>
        <taxon>Alosa</taxon>
    </lineage>
</organism>
<dbReference type="EMBL" id="JADWDJ010000008">
    <property type="protein sequence ID" value="KAG5276758.1"/>
    <property type="molecule type" value="Genomic_DNA"/>
</dbReference>
<accession>A0AAV6GNJ5</accession>
<proteinExistence type="predicted"/>
<name>A0AAV6GNJ5_9TELE</name>
<gene>
    <name evidence="1" type="ORF">AALO_G00109390</name>
</gene>
<evidence type="ECO:0000313" key="1">
    <source>
        <dbReference type="EMBL" id="KAG5276758.1"/>
    </source>
</evidence>
<dbReference type="Proteomes" id="UP000823561">
    <property type="component" value="Chromosome 8"/>
</dbReference>
<reference evidence="1" key="1">
    <citation type="submission" date="2020-10" db="EMBL/GenBank/DDBJ databases">
        <title>Chromosome-scale genome assembly of the Allis shad, Alosa alosa.</title>
        <authorList>
            <person name="Margot Z."/>
            <person name="Christophe K."/>
            <person name="Cabau C."/>
            <person name="Louis A."/>
            <person name="Berthelot C."/>
            <person name="Parey E."/>
            <person name="Roest Crollius H."/>
            <person name="Montfort J."/>
            <person name="Robinson-Rechavi M."/>
            <person name="Bucao C."/>
            <person name="Bouchez O."/>
            <person name="Gislard M."/>
            <person name="Lluch J."/>
            <person name="Milhes M."/>
            <person name="Lampietro C."/>
            <person name="Lopez Roques C."/>
            <person name="Donnadieu C."/>
            <person name="Braasch I."/>
            <person name="Desvignes T."/>
            <person name="Postlethwait J."/>
            <person name="Bobe J."/>
            <person name="Guiguen Y."/>
        </authorList>
    </citation>
    <scope>NUCLEOTIDE SEQUENCE</scope>
    <source>
        <strain evidence="1">M-15738</strain>
        <tissue evidence="1">Blood</tissue>
    </source>
</reference>
<protein>
    <submittedName>
        <fullName evidence="1">Uncharacterized protein</fullName>
    </submittedName>
</protein>
<keyword evidence="2" id="KW-1185">Reference proteome</keyword>